<keyword evidence="1" id="KW-1133">Transmembrane helix</keyword>
<sequence>MFDGATINLFVAITVVVFVTVGGRDLLVRQGLSRVVAQSVAGLVGIFVAVGFPLALG</sequence>
<protein>
    <submittedName>
        <fullName evidence="2">Uncharacterized protein</fullName>
    </submittedName>
</protein>
<comment type="caution">
    <text evidence="2">The sequence shown here is derived from an EMBL/GenBank/DDBJ whole genome shotgun (WGS) entry which is preliminary data.</text>
</comment>
<dbReference type="EMBL" id="BMKW01000001">
    <property type="protein sequence ID" value="GGI99383.1"/>
    <property type="molecule type" value="Genomic_DNA"/>
</dbReference>
<evidence type="ECO:0000313" key="2">
    <source>
        <dbReference type="EMBL" id="GGI99383.1"/>
    </source>
</evidence>
<reference evidence="2" key="1">
    <citation type="journal article" date="2014" name="Int. J. Syst. Evol. Microbiol.">
        <title>Complete genome sequence of Corynebacterium casei LMG S-19264T (=DSM 44701T), isolated from a smear-ripened cheese.</title>
        <authorList>
            <consortium name="US DOE Joint Genome Institute (JGI-PGF)"/>
            <person name="Walter F."/>
            <person name="Albersmeier A."/>
            <person name="Kalinowski J."/>
            <person name="Ruckert C."/>
        </authorList>
    </citation>
    <scope>NUCLEOTIDE SEQUENCE</scope>
    <source>
        <strain evidence="2">CGMCC 1.3617</strain>
    </source>
</reference>
<name>A0A917NGF4_9PROT</name>
<gene>
    <name evidence="2" type="ORF">GCM10011320_02700</name>
</gene>
<accession>A0A917NGF4</accession>
<reference evidence="2" key="2">
    <citation type="submission" date="2020-09" db="EMBL/GenBank/DDBJ databases">
        <authorList>
            <person name="Sun Q."/>
            <person name="Zhou Y."/>
        </authorList>
    </citation>
    <scope>NUCLEOTIDE SEQUENCE</scope>
    <source>
        <strain evidence="2">CGMCC 1.3617</strain>
    </source>
</reference>
<feature type="transmembrane region" description="Helical" evidence="1">
    <location>
        <begin position="6"/>
        <end position="23"/>
    </location>
</feature>
<evidence type="ECO:0000256" key="1">
    <source>
        <dbReference type="SAM" id="Phobius"/>
    </source>
</evidence>
<keyword evidence="1" id="KW-0472">Membrane</keyword>
<dbReference type="Proteomes" id="UP000661507">
    <property type="component" value="Unassembled WGS sequence"/>
</dbReference>
<dbReference type="RefSeq" id="WP_188965111.1">
    <property type="nucleotide sequence ID" value="NZ_BMKW01000001.1"/>
</dbReference>
<feature type="transmembrane region" description="Helical" evidence="1">
    <location>
        <begin position="35"/>
        <end position="56"/>
    </location>
</feature>
<dbReference type="AlphaFoldDB" id="A0A917NGF4"/>
<keyword evidence="1" id="KW-0812">Transmembrane</keyword>
<evidence type="ECO:0000313" key="3">
    <source>
        <dbReference type="Proteomes" id="UP000661507"/>
    </source>
</evidence>
<proteinExistence type="predicted"/>
<organism evidence="2 3">
    <name type="scientific">Neoroseomonas lacus</name>
    <dbReference type="NCBI Taxonomy" id="287609"/>
    <lineage>
        <taxon>Bacteria</taxon>
        <taxon>Pseudomonadati</taxon>
        <taxon>Pseudomonadota</taxon>
        <taxon>Alphaproteobacteria</taxon>
        <taxon>Acetobacterales</taxon>
        <taxon>Acetobacteraceae</taxon>
        <taxon>Neoroseomonas</taxon>
    </lineage>
</organism>
<keyword evidence="3" id="KW-1185">Reference proteome</keyword>